<evidence type="ECO:0000313" key="2">
    <source>
        <dbReference type="Proteomes" id="UP000426027"/>
    </source>
</evidence>
<dbReference type="EMBL" id="CP046566">
    <property type="protein sequence ID" value="QGW29148.1"/>
    <property type="molecule type" value="Genomic_DNA"/>
</dbReference>
<accession>A0A6I6GN88</accession>
<evidence type="ECO:0008006" key="3">
    <source>
        <dbReference type="Google" id="ProtNLM"/>
    </source>
</evidence>
<organism evidence="1 2">
    <name type="scientific">Phnomibacter ginsenosidimutans</name>
    <dbReference type="NCBI Taxonomy" id="2676868"/>
    <lineage>
        <taxon>Bacteria</taxon>
        <taxon>Pseudomonadati</taxon>
        <taxon>Bacteroidota</taxon>
        <taxon>Chitinophagia</taxon>
        <taxon>Chitinophagales</taxon>
        <taxon>Chitinophagaceae</taxon>
        <taxon>Phnomibacter</taxon>
    </lineage>
</organism>
<reference evidence="1 2" key="1">
    <citation type="submission" date="2019-11" db="EMBL/GenBank/DDBJ databases">
        <authorList>
            <person name="Im W.T."/>
        </authorList>
    </citation>
    <scope>NUCLEOTIDE SEQUENCE [LARGE SCALE GENOMIC DNA]</scope>
    <source>
        <strain evidence="1 2">SB-02</strain>
    </source>
</reference>
<dbReference type="KEGG" id="fls:GLV81_14460"/>
<dbReference type="Proteomes" id="UP000426027">
    <property type="component" value="Chromosome"/>
</dbReference>
<gene>
    <name evidence="1" type="ORF">GLV81_14460</name>
</gene>
<sequence length="348" mass="39974">MPKTREDRVNTVMGGGGHVVILGAGASIAATRRNPLSNGKVLPSMDNFIEVVGLTDIADKLSTNLKAKNFEQLYSNLHKDNPNSKEIVEIEKRVHAYFKDMKLPDEPTIYDYLVLSLRPKDLIATFNWDPFLYQAFVRNGDKAKMPFLSFLHGNVAIGYSAEEKRCGPAGWYSKATKNYFEPTRLLYPVEQKNYTDDEFISTEWKRVKAWLNSESTKRVTIFGYGAPATDVEAVTLLNEAWGTSDDRNMEQFEIIDIRPEEEVRNQWDTFIHSHHYDYATDYFSSSLAANPRRTSESYFQHIEPLTPDEAFSASNPVPKTFKTLQELWDWHQELVDAERAWEVEHGEQ</sequence>
<keyword evidence="2" id="KW-1185">Reference proteome</keyword>
<dbReference type="RefSeq" id="WP_157479501.1">
    <property type="nucleotide sequence ID" value="NZ_CP046566.1"/>
</dbReference>
<protein>
    <recommendedName>
        <fullName evidence="3">SIR2-like domain-containing protein</fullName>
    </recommendedName>
</protein>
<evidence type="ECO:0000313" key="1">
    <source>
        <dbReference type="EMBL" id="QGW29148.1"/>
    </source>
</evidence>
<name>A0A6I6GN88_9BACT</name>
<proteinExistence type="predicted"/>
<dbReference type="AlphaFoldDB" id="A0A6I6GN88"/>